<proteinExistence type="predicted"/>
<name>A0A644X8Z6_9ZZZZ</name>
<evidence type="ECO:0000313" key="2">
    <source>
        <dbReference type="EMBL" id="MPM10614.1"/>
    </source>
</evidence>
<feature type="region of interest" description="Disordered" evidence="1">
    <location>
        <begin position="74"/>
        <end position="97"/>
    </location>
</feature>
<dbReference type="EMBL" id="VSSQ01001717">
    <property type="protein sequence ID" value="MPM10614.1"/>
    <property type="molecule type" value="Genomic_DNA"/>
</dbReference>
<reference evidence="2" key="1">
    <citation type="submission" date="2019-08" db="EMBL/GenBank/DDBJ databases">
        <authorList>
            <person name="Kucharzyk K."/>
            <person name="Murdoch R.W."/>
            <person name="Higgins S."/>
            <person name="Loffler F."/>
        </authorList>
    </citation>
    <scope>NUCLEOTIDE SEQUENCE</scope>
</reference>
<evidence type="ECO:0000256" key="1">
    <source>
        <dbReference type="SAM" id="MobiDB-lite"/>
    </source>
</evidence>
<dbReference type="AlphaFoldDB" id="A0A644X8Z6"/>
<protein>
    <submittedName>
        <fullName evidence="2">Uncharacterized protein</fullName>
    </submittedName>
</protein>
<organism evidence="2">
    <name type="scientific">bioreactor metagenome</name>
    <dbReference type="NCBI Taxonomy" id="1076179"/>
    <lineage>
        <taxon>unclassified sequences</taxon>
        <taxon>metagenomes</taxon>
        <taxon>ecological metagenomes</taxon>
    </lineage>
</organism>
<accession>A0A644X8Z6</accession>
<comment type="caution">
    <text evidence="2">The sequence shown here is derived from an EMBL/GenBank/DDBJ whole genome shotgun (WGS) entry which is preliminary data.</text>
</comment>
<gene>
    <name evidence="2" type="ORF">SDC9_56946</name>
</gene>
<feature type="region of interest" description="Disordered" evidence="1">
    <location>
        <begin position="172"/>
        <end position="192"/>
    </location>
</feature>
<sequence length="470" mass="48866">MRCLLCLAAESLVKPAADEFAQALGPDADFLRRNPAEADPHAVVSHAVALDEEALPRHVGHPHVGRGQRFCQQAGGVDASGKPGPGEEPPVGEGPHRSLREVCVDGLDHDVPPLPVEIADHPVVGRVVPPLEELGADDLGQHGRVGVGGRLGVEELCRDFLRREDVAQPAAGGEDLGEAVGEDGVPRGVEGLDGGQVRAAVADVPVGVVLEDDGVVPAAEFGHFLSPFEGEGAAGGILEGGDDVDHLRPVLPDLGLQILGDHAVLVHGDADAPGLEHLEDLHAVDEGGRLHQNDVAGVDEELAEEVHTLQAAAGDDNSAGVGLHALGGEEFAHHDFTEVRQAHDAAVLEGLHSPAVPGDHLVRYLPDDVDGQGFPGRGSPSEGDNAGIVHGAEEAPDDRGRFFHGFHSLGEDCHDAPPFLGQTGNPFTARIVSFRGEGYSVIPSAGIAGVNLLRTRIEVPPRSARSGRQG</sequence>